<feature type="domain" description="Nrap protein" evidence="11">
    <location>
        <begin position="883"/>
        <end position="1039"/>
    </location>
</feature>
<evidence type="ECO:0000256" key="4">
    <source>
        <dbReference type="ARBA" id="ARBA00023242"/>
    </source>
</evidence>
<dbReference type="InterPro" id="IPR035367">
    <property type="entry name" value="Nrap_D2"/>
</dbReference>
<dbReference type="Pfam" id="PF17403">
    <property type="entry name" value="Nrap_D2"/>
    <property type="match status" value="1"/>
</dbReference>
<dbReference type="GO" id="GO:0006409">
    <property type="term" value="P:tRNA export from nucleus"/>
    <property type="evidence" value="ECO:0007669"/>
    <property type="project" value="TreeGrafter"/>
</dbReference>
<dbReference type="OMA" id="NPHGGKE"/>
<dbReference type="FunCoup" id="A0A163JYU2">
    <property type="interactions" value="821"/>
</dbReference>
<dbReference type="InParanoid" id="A0A163JYU2"/>
<evidence type="ECO:0000259" key="8">
    <source>
        <dbReference type="Pfam" id="PF17403"/>
    </source>
</evidence>
<organism evidence="13">
    <name type="scientific">Absidia glauca</name>
    <name type="common">Pin mould</name>
    <dbReference type="NCBI Taxonomy" id="4829"/>
    <lineage>
        <taxon>Eukaryota</taxon>
        <taxon>Fungi</taxon>
        <taxon>Fungi incertae sedis</taxon>
        <taxon>Mucoromycota</taxon>
        <taxon>Mucoromycotina</taxon>
        <taxon>Mucoromycetes</taxon>
        <taxon>Mucorales</taxon>
        <taxon>Cunninghamellaceae</taxon>
        <taxon>Absidia</taxon>
    </lineage>
</organism>
<evidence type="ECO:0000256" key="3">
    <source>
        <dbReference type="ARBA" id="ARBA00022884"/>
    </source>
</evidence>
<dbReference type="Gene3D" id="3.30.70.3030">
    <property type="match status" value="1"/>
</dbReference>
<proteinExistence type="inferred from homology"/>
<protein>
    <recommendedName>
        <fullName evidence="5">U3 small nucleolar RNA-associated protein 22</fullName>
    </recommendedName>
</protein>
<feature type="domain" description="Nrap protein" evidence="7">
    <location>
        <begin position="200"/>
        <end position="342"/>
    </location>
</feature>
<dbReference type="InterPro" id="IPR035082">
    <property type="entry name" value="Nrap_D1"/>
</dbReference>
<keyword evidence="14" id="KW-1185">Reference proteome</keyword>
<dbReference type="Proteomes" id="UP000078561">
    <property type="component" value="Unassembled WGS sequence"/>
</dbReference>
<keyword evidence="5" id="KW-0690">Ribosome biogenesis</keyword>
<accession>A0A163JYU2</accession>
<comment type="subcellular location">
    <subcellularLocation>
        <location evidence="1 5">Nucleus</location>
        <location evidence="1 5">Nucleolus</location>
    </subcellularLocation>
</comment>
<name>A0A163JYU2_ABSGL</name>
<dbReference type="OrthoDB" id="10251401at2759"/>
<evidence type="ECO:0000259" key="9">
    <source>
        <dbReference type="Pfam" id="PF17404"/>
    </source>
</evidence>
<feature type="domain" description="Nrap protein" evidence="12">
    <location>
        <begin position="1044"/>
        <end position="1179"/>
    </location>
</feature>
<evidence type="ECO:0000256" key="1">
    <source>
        <dbReference type="ARBA" id="ARBA00004604"/>
    </source>
</evidence>
<dbReference type="InterPro" id="IPR035368">
    <property type="entry name" value="Nrap_D3"/>
</dbReference>
<evidence type="ECO:0000313" key="14">
    <source>
        <dbReference type="Proteomes" id="UP000078561"/>
    </source>
</evidence>
<dbReference type="GO" id="GO:0032545">
    <property type="term" value="C:CURI complex"/>
    <property type="evidence" value="ECO:0007669"/>
    <property type="project" value="TreeGrafter"/>
</dbReference>
<dbReference type="InterPro" id="IPR035371">
    <property type="entry name" value="Nrap_D6"/>
</dbReference>
<evidence type="ECO:0000259" key="12">
    <source>
        <dbReference type="Pfam" id="PF17407"/>
    </source>
</evidence>
<feature type="domain" description="Nrap protein" evidence="10">
    <location>
        <begin position="683"/>
        <end position="880"/>
    </location>
</feature>
<dbReference type="InterPro" id="IPR035370">
    <property type="entry name" value="Nrap_D5"/>
</dbReference>
<evidence type="ECO:0000256" key="5">
    <source>
        <dbReference type="RuleBase" id="RU364032"/>
    </source>
</evidence>
<dbReference type="GO" id="GO:0034456">
    <property type="term" value="C:UTP-C complex"/>
    <property type="evidence" value="ECO:0007669"/>
    <property type="project" value="TreeGrafter"/>
</dbReference>
<dbReference type="Pfam" id="PF03813">
    <property type="entry name" value="Nrap"/>
    <property type="match status" value="1"/>
</dbReference>
<dbReference type="AlphaFoldDB" id="A0A163JYU2"/>
<keyword evidence="3 5" id="KW-0694">RNA-binding</keyword>
<dbReference type="EMBL" id="LT554356">
    <property type="protein sequence ID" value="SAM04295.1"/>
    <property type="molecule type" value="Genomic_DNA"/>
</dbReference>
<keyword evidence="5" id="KW-0687">Ribonucleoprotein</keyword>
<dbReference type="Gene3D" id="3.30.70.3020">
    <property type="match status" value="1"/>
</dbReference>
<dbReference type="InterPro" id="IPR035369">
    <property type="entry name" value="Nrap_D4"/>
</dbReference>
<dbReference type="Gene3D" id="1.10.1410.10">
    <property type="match status" value="2"/>
</dbReference>
<feature type="compositionally biased region" description="Basic and acidic residues" evidence="6">
    <location>
        <begin position="24"/>
        <end position="44"/>
    </location>
</feature>
<evidence type="ECO:0000256" key="6">
    <source>
        <dbReference type="SAM" id="MobiDB-lite"/>
    </source>
</evidence>
<evidence type="ECO:0000259" key="10">
    <source>
        <dbReference type="Pfam" id="PF17405"/>
    </source>
</evidence>
<feature type="domain" description="Nrap protein" evidence="8">
    <location>
        <begin position="347"/>
        <end position="489"/>
    </location>
</feature>
<evidence type="ECO:0000259" key="7">
    <source>
        <dbReference type="Pfam" id="PF03813"/>
    </source>
</evidence>
<evidence type="ECO:0000313" key="13">
    <source>
        <dbReference type="EMBL" id="SAM04295.1"/>
    </source>
</evidence>
<reference evidence="13" key="1">
    <citation type="submission" date="2016-04" db="EMBL/GenBank/DDBJ databases">
        <authorList>
            <person name="Evans L.H."/>
            <person name="Alamgir A."/>
            <person name="Owens N."/>
            <person name="Weber N.D."/>
            <person name="Virtaneva K."/>
            <person name="Barbian K."/>
            <person name="Babar A."/>
            <person name="Rosenke K."/>
        </authorList>
    </citation>
    <scope>NUCLEOTIDE SEQUENCE [LARGE SCALE GENOMIC DNA]</scope>
    <source>
        <strain evidence="13">CBS 101.48</strain>
    </source>
</reference>
<dbReference type="PANTHER" id="PTHR17972">
    <property type="entry name" value="NUCLEOLAR RNA-ASSOCIATED PROTEIN"/>
    <property type="match status" value="1"/>
</dbReference>
<evidence type="ECO:0000259" key="11">
    <source>
        <dbReference type="Pfam" id="PF17406"/>
    </source>
</evidence>
<keyword evidence="4 5" id="KW-0539">Nucleus</keyword>
<dbReference type="GO" id="GO:0003723">
    <property type="term" value="F:RNA binding"/>
    <property type="evidence" value="ECO:0007669"/>
    <property type="project" value="UniProtKB-KW"/>
</dbReference>
<feature type="domain" description="Nrap protein" evidence="9">
    <location>
        <begin position="496"/>
        <end position="655"/>
    </location>
</feature>
<evidence type="ECO:0000256" key="2">
    <source>
        <dbReference type="ARBA" id="ARBA00006674"/>
    </source>
</evidence>
<dbReference type="GO" id="GO:0032040">
    <property type="term" value="C:small-subunit processome"/>
    <property type="evidence" value="ECO:0007669"/>
    <property type="project" value="TreeGrafter"/>
</dbReference>
<dbReference type="Pfam" id="PF17407">
    <property type="entry name" value="Nrap_D6"/>
    <property type="match status" value="1"/>
</dbReference>
<dbReference type="GO" id="GO:0006364">
    <property type="term" value="P:rRNA processing"/>
    <property type="evidence" value="ECO:0007669"/>
    <property type="project" value="UniProtKB-KW"/>
</dbReference>
<feature type="region of interest" description="Disordered" evidence="6">
    <location>
        <begin position="23"/>
        <end position="80"/>
    </location>
</feature>
<dbReference type="Pfam" id="PF17406">
    <property type="entry name" value="Nrap_D5"/>
    <property type="match status" value="1"/>
</dbReference>
<dbReference type="InterPro" id="IPR005554">
    <property type="entry name" value="NOL6/Upt22"/>
</dbReference>
<gene>
    <name evidence="13" type="primary">ABSGL_10155.1 scaffold 11802</name>
</gene>
<keyword evidence="5" id="KW-0698">rRNA processing</keyword>
<feature type="compositionally biased region" description="Acidic residues" evidence="6">
    <location>
        <begin position="46"/>
        <end position="58"/>
    </location>
</feature>
<dbReference type="Pfam" id="PF17404">
    <property type="entry name" value="Nrap_D3"/>
    <property type="match status" value="1"/>
</dbReference>
<dbReference type="PANTHER" id="PTHR17972:SF0">
    <property type="entry name" value="NUCLEOLAR PROTEIN 6"/>
    <property type="match status" value="1"/>
</dbReference>
<comment type="similarity">
    <text evidence="2 5">Belongs to the NRAP family.</text>
</comment>
<dbReference type="Pfam" id="PF17405">
    <property type="entry name" value="Nrap_D4"/>
    <property type="match status" value="1"/>
</dbReference>
<sequence length="1234" mass="138987">MPAYKRKFVKKEYSVSVPKKKMAKFQETDSAKKADPVDDDKSGADDGWESQSDEDEQDELKKFTMKKKAEHSKESELDVAGGELEGLKETAELYKSNIFKLELDELLQEVSLKYDKHATLEKALHQLKSIFDSIPNGKESLLTDFEATMTKKNKIKVPFPEPRPSSDSQYKFKFVKPSSINVIGGYALKSIARTKGKFNVDLAVEMPSSIFQEKDHMNNRYYYKRACYLAVLANAIQSSKKGGFKVQFGCLDGDTQKPILVVGPSGDKSNTDFSKVKCIIRIIPSIAGDIFSPQRLGPGRNCVRPKDESITNTLAPTPHYNASVLQDTSYTTNLAYLYQHSKNCAGFKDAIVLGKTWLYQRGLATSEQVQSGWNGFLFAMVMAYLLQNGSNKKLSNGHSSYQLLRGTIDFLSTHNFEAEPVFLGTSAHAEFSADEFKNNYDVVIVDPSGTLNLASRVTKSGLAQLQHEAKLTMKSFDDSVDRFDDVFLKNVNDNKNRFDNTAKLQIPATHIAKYDADAQADEPYYAQFFAKQVGAILIKGLSNRAELVSVQYTLPSSTWDIDSVTPLHSDISSITLSIGLILNPETSSRLVDQGPDAQDKAACKTFSDFWGKKSELRRFKDGSILESVVWETQGYENKSLIVEQIVRYLLNYHMKIAPGAINYWAGQLYPMINYAKSIPGNLFNSKVNNAGFQPVNSAFTQFAKQLRAVDDQLPLLINNIYPLSSSLRQASVLIPHPVDFGNIDAYPTSARFVPAMDVSVQLERSGKWPDDVVAMQKVKHAFHLKIAEVFKDKYGSQCTVVNNVEQANPLGAAGYLDVFYHGFVFRCHLLVEQEGELLEQLVSSKTTPVPQRVLAEKALQSYQQLFHHRREHTFHIQALCARYPAFSTTMRLTKRWFGAHLLSAQVPEEVMELMCAHVFLEPQPWTVPNSGFTGFTRVLSLLASWDWESTPLMVDMDDTMTSKVRDEVIEKFAHYRDQQHAAGHYRAMMLTTTNDMEGKRWWKSGQPSRAIAARIQTLAHASCSVLDESVRDKDIHRIFITPMTDYSKVIHLDPKRCTRYYQNIHPQRKFLADLELSELGQHVFAQFDSVTQLVEEIEKAYGDLVMVFYDKYGGDQIGLVWNPLESTPRPWKVSVGYNSLPVDMSKSGYLKPLKGNPLSKLAGPNFDAILAEIERLGEGYSLILFYNTHLVTPFASNRLSSISPLLNKIGYDDYDDDNDNDDANDDFTTALYHP</sequence>
<dbReference type="STRING" id="4829.A0A163JYU2"/>